<keyword evidence="2" id="KW-1133">Transmembrane helix</keyword>
<reference evidence="3" key="1">
    <citation type="submission" date="2023-03" db="EMBL/GenBank/DDBJ databases">
        <title>Amycolatopsis taiwanensis NBRC 103393.</title>
        <authorList>
            <person name="Ichikawa N."/>
            <person name="Sato H."/>
            <person name="Tonouchi N."/>
        </authorList>
    </citation>
    <scope>NUCLEOTIDE SEQUENCE</scope>
    <source>
        <strain evidence="3">NBRC 103393</strain>
    </source>
</reference>
<organism evidence="3 4">
    <name type="scientific">Amycolatopsis taiwanensis</name>
    <dbReference type="NCBI Taxonomy" id="342230"/>
    <lineage>
        <taxon>Bacteria</taxon>
        <taxon>Bacillati</taxon>
        <taxon>Actinomycetota</taxon>
        <taxon>Actinomycetes</taxon>
        <taxon>Pseudonocardiales</taxon>
        <taxon>Pseudonocardiaceae</taxon>
        <taxon>Amycolatopsis</taxon>
    </lineage>
</organism>
<dbReference type="AlphaFoldDB" id="A0A9W6QX88"/>
<dbReference type="EMBL" id="BSTI01000001">
    <property type="protein sequence ID" value="GLY63722.1"/>
    <property type="molecule type" value="Genomic_DNA"/>
</dbReference>
<comment type="caution">
    <text evidence="3">The sequence shown here is derived from an EMBL/GenBank/DDBJ whole genome shotgun (WGS) entry which is preliminary data.</text>
</comment>
<keyword evidence="4" id="KW-1185">Reference proteome</keyword>
<protein>
    <submittedName>
        <fullName evidence="3">Uncharacterized protein</fullName>
    </submittedName>
</protein>
<name>A0A9W6QX88_9PSEU</name>
<proteinExistence type="predicted"/>
<evidence type="ECO:0000256" key="1">
    <source>
        <dbReference type="SAM" id="MobiDB-lite"/>
    </source>
</evidence>
<accession>A0A9W6QX88</accession>
<keyword evidence="2" id="KW-0472">Membrane</keyword>
<sequence>MPLAPPTTMAPSPAEVSRTFNDALTQDGRQCFFCRMRFRKRALLAVLTGVLTGIFALAPPALANPHPGPRHPDSGTLTWFHPGHR</sequence>
<gene>
    <name evidence="3" type="ORF">Atai01_03410</name>
</gene>
<feature type="region of interest" description="Disordered" evidence="1">
    <location>
        <begin position="61"/>
        <end position="85"/>
    </location>
</feature>
<evidence type="ECO:0000313" key="4">
    <source>
        <dbReference type="Proteomes" id="UP001165136"/>
    </source>
</evidence>
<keyword evidence="2" id="KW-0812">Transmembrane</keyword>
<feature type="transmembrane region" description="Helical" evidence="2">
    <location>
        <begin position="42"/>
        <end position="62"/>
    </location>
</feature>
<evidence type="ECO:0000256" key="2">
    <source>
        <dbReference type="SAM" id="Phobius"/>
    </source>
</evidence>
<evidence type="ECO:0000313" key="3">
    <source>
        <dbReference type="EMBL" id="GLY63722.1"/>
    </source>
</evidence>
<dbReference type="Proteomes" id="UP001165136">
    <property type="component" value="Unassembled WGS sequence"/>
</dbReference>